<dbReference type="InterPro" id="IPR006553">
    <property type="entry name" value="Leu-rich_rpt_Cys-con_subtyp"/>
</dbReference>
<reference evidence="2 3" key="1">
    <citation type="submission" date="2017-04" db="EMBL/GenBank/DDBJ databases">
        <title>Genome Sequence of the Model Brown-Rot Fungus Postia placenta SB12.</title>
        <authorList>
            <consortium name="DOE Joint Genome Institute"/>
            <person name="Gaskell J."/>
            <person name="Kersten P."/>
            <person name="Larrondo L.F."/>
            <person name="Canessa P."/>
            <person name="Martinez D."/>
            <person name="Hibbett D."/>
            <person name="Schmoll M."/>
            <person name="Kubicek C.P."/>
            <person name="Martinez A.T."/>
            <person name="Yadav J."/>
            <person name="Master E."/>
            <person name="Magnuson J.K."/>
            <person name="James T."/>
            <person name="Yaver D."/>
            <person name="Berka R."/>
            <person name="Labutti K."/>
            <person name="Lipzen A."/>
            <person name="Aerts A."/>
            <person name="Barry K."/>
            <person name="Henrissat B."/>
            <person name="Blanchette R."/>
            <person name="Grigoriev I."/>
            <person name="Cullen D."/>
        </authorList>
    </citation>
    <scope>NUCLEOTIDE SEQUENCE [LARGE SCALE GENOMIC DNA]</scope>
    <source>
        <strain evidence="2 3">MAD-698-R-SB12</strain>
    </source>
</reference>
<dbReference type="GO" id="GO:0031146">
    <property type="term" value="P:SCF-dependent proteasomal ubiquitin-dependent protein catabolic process"/>
    <property type="evidence" value="ECO:0007669"/>
    <property type="project" value="TreeGrafter"/>
</dbReference>
<dbReference type="InterPro" id="IPR032675">
    <property type="entry name" value="LRR_dom_sf"/>
</dbReference>
<dbReference type="InterPro" id="IPR036047">
    <property type="entry name" value="F-box-like_dom_sf"/>
</dbReference>
<dbReference type="AlphaFoldDB" id="A0A1X6MKI9"/>
<dbReference type="Proteomes" id="UP000194127">
    <property type="component" value="Unassembled WGS sequence"/>
</dbReference>
<gene>
    <name evidence="2" type="ORF">POSPLADRAFT_1158766</name>
</gene>
<proteinExistence type="predicted"/>
<protein>
    <recommendedName>
        <fullName evidence="1">F-box domain-containing protein</fullName>
    </recommendedName>
</protein>
<dbReference type="GeneID" id="36332307"/>
<name>A0A1X6MKI9_9APHY</name>
<dbReference type="RefSeq" id="XP_024333550.1">
    <property type="nucleotide sequence ID" value="XM_024487358.1"/>
</dbReference>
<dbReference type="SUPFAM" id="SSF81383">
    <property type="entry name" value="F-box domain"/>
    <property type="match status" value="1"/>
</dbReference>
<dbReference type="PANTHER" id="PTHR13318">
    <property type="entry name" value="PARTNER OF PAIRED, ISOFORM B-RELATED"/>
    <property type="match status" value="1"/>
</dbReference>
<dbReference type="Gene3D" id="3.80.10.10">
    <property type="entry name" value="Ribonuclease Inhibitor"/>
    <property type="match status" value="1"/>
</dbReference>
<organism evidence="2 3">
    <name type="scientific">Postia placenta MAD-698-R-SB12</name>
    <dbReference type="NCBI Taxonomy" id="670580"/>
    <lineage>
        <taxon>Eukaryota</taxon>
        <taxon>Fungi</taxon>
        <taxon>Dikarya</taxon>
        <taxon>Basidiomycota</taxon>
        <taxon>Agaricomycotina</taxon>
        <taxon>Agaricomycetes</taxon>
        <taxon>Polyporales</taxon>
        <taxon>Adustoporiaceae</taxon>
        <taxon>Rhodonia</taxon>
    </lineage>
</organism>
<dbReference type="GO" id="GO:0019005">
    <property type="term" value="C:SCF ubiquitin ligase complex"/>
    <property type="evidence" value="ECO:0007669"/>
    <property type="project" value="TreeGrafter"/>
</dbReference>
<dbReference type="EMBL" id="KZ110611">
    <property type="protein sequence ID" value="OSX56756.1"/>
    <property type="molecule type" value="Genomic_DNA"/>
</dbReference>
<accession>A0A1X6MKI9</accession>
<dbReference type="SMART" id="SM00367">
    <property type="entry name" value="LRR_CC"/>
    <property type="match status" value="1"/>
</dbReference>
<evidence type="ECO:0000259" key="1">
    <source>
        <dbReference type="Pfam" id="PF12937"/>
    </source>
</evidence>
<keyword evidence="3" id="KW-1185">Reference proteome</keyword>
<dbReference type="STRING" id="670580.A0A1X6MKI9"/>
<evidence type="ECO:0000313" key="3">
    <source>
        <dbReference type="Proteomes" id="UP000194127"/>
    </source>
</evidence>
<dbReference type="Pfam" id="PF12937">
    <property type="entry name" value="F-box-like"/>
    <property type="match status" value="1"/>
</dbReference>
<feature type="domain" description="F-box" evidence="1">
    <location>
        <begin position="4"/>
        <end position="48"/>
    </location>
</feature>
<dbReference type="OrthoDB" id="2585512at2759"/>
<dbReference type="InterPro" id="IPR001810">
    <property type="entry name" value="F-box_dom"/>
</dbReference>
<sequence length="459" mass="51952">MVAFLDLPLELLPLIIQHLVRPSHIAAVCLVNRTFYDFAISHLYKRVFVYAWHKEAKLRVIKLFTTLAEHPHLAQHVYQLEIRDFPKALNAADYETVENICLVGIRNCRNLRVCTWTRDGSLTTNILEALQQCPALQELEINGHNEGNYKPWLLTKFHSLRRISLIMPSASVIETLPTWLQNTGITVRHLSLICKVSTVVNDGLLESLVPFLPNLEHLYFVNCIKVTDRGLVALLSQNVIGLRGLGLEGVSPQFDMREFSQTCTRSGTMNRLQSITLTISAHLSPTWEVDVVELLKPAPLERFHVSTTGGTVGNTLNDAFCAQIVDIHGSRLRRFSVHRMRMSVAAIEDICRRCVQLEQLFIVVDQHKLEAIGPALALARNLRSVHINRPLDLGSEDIPVLARERILEIVKQCGPNLRQFGYNTRVLQVERVVHSVGVDVRLGSYENPEVPEQFLVVRT</sequence>
<evidence type="ECO:0000313" key="2">
    <source>
        <dbReference type="EMBL" id="OSX56756.1"/>
    </source>
</evidence>
<dbReference type="SUPFAM" id="SSF52047">
    <property type="entry name" value="RNI-like"/>
    <property type="match status" value="1"/>
</dbReference>